<comment type="caution">
    <text evidence="4">The sequence shown here is derived from an EMBL/GenBank/DDBJ whole genome shotgun (WGS) entry which is preliminary data.</text>
</comment>
<gene>
    <name evidence="4" type="ORF">FMM05_08965</name>
</gene>
<dbReference type="GO" id="GO:0016757">
    <property type="term" value="F:glycosyltransferase activity"/>
    <property type="evidence" value="ECO:0007669"/>
    <property type="project" value="UniProtKB-KW"/>
</dbReference>
<evidence type="ECO:0000256" key="1">
    <source>
        <dbReference type="ARBA" id="ARBA00022676"/>
    </source>
</evidence>
<reference evidence="4 5" key="1">
    <citation type="submission" date="2019-07" db="EMBL/GenBank/DDBJ databases">
        <title>Flavobacterium sp. nov., isolated from glacier ice.</title>
        <authorList>
            <person name="Liu Q."/>
            <person name="Xin Y.-H."/>
        </authorList>
    </citation>
    <scope>NUCLEOTIDE SEQUENCE [LARGE SCALE GENOMIC DNA]</scope>
    <source>
        <strain evidence="4 5">ZT4R6</strain>
    </source>
</reference>
<name>A0A552V2D7_9FLAO</name>
<dbReference type="PANTHER" id="PTHR12526">
    <property type="entry name" value="GLYCOSYLTRANSFERASE"/>
    <property type="match status" value="1"/>
</dbReference>
<keyword evidence="2 4" id="KW-0808">Transferase</keyword>
<evidence type="ECO:0000259" key="3">
    <source>
        <dbReference type="Pfam" id="PF00534"/>
    </source>
</evidence>
<dbReference type="OrthoDB" id="832722at2"/>
<sequence>MNILFLSHKFYPDVGGTEANSEFLANAFTGLGANVHLVTWTKEEGDKKFPFTVIRNPDIKELVKQHKWADVVFENSPVLRMSWLNLFIKKPLVIALNTWIGEDGKKSLQATAKFKWLARAKSVIAVSNAIKNKCWPQAVVIENAYNDKLFVNKNKDEDSKKSFVFLGRLVSDKGANMAIDAIADLKRLKVQNALLDLDINLTIIGQGADFDKLNEQVVSLGLLDNVTFAGMLTGNDLVDALNNHKYLLIPSMWEEPFGIVALEGMACGCIPVVSDGGGLPDAVGKAGVVFKRKDQADLDKSILNLIQDKNFEERLKKEAPAHLHSHSTEIVAQKYFNLIQQALKP</sequence>
<proteinExistence type="predicted"/>
<dbReference type="Proteomes" id="UP000320643">
    <property type="component" value="Unassembled WGS sequence"/>
</dbReference>
<dbReference type="PANTHER" id="PTHR12526:SF510">
    <property type="entry name" value="D-INOSITOL 3-PHOSPHATE GLYCOSYLTRANSFERASE"/>
    <property type="match status" value="1"/>
</dbReference>
<evidence type="ECO:0000313" key="5">
    <source>
        <dbReference type="Proteomes" id="UP000320643"/>
    </source>
</evidence>
<dbReference type="InterPro" id="IPR001296">
    <property type="entry name" value="Glyco_trans_1"/>
</dbReference>
<dbReference type="SUPFAM" id="SSF53756">
    <property type="entry name" value="UDP-Glycosyltransferase/glycogen phosphorylase"/>
    <property type="match status" value="1"/>
</dbReference>
<keyword evidence="5" id="KW-1185">Reference proteome</keyword>
<dbReference type="EMBL" id="VJVZ01000005">
    <property type="protein sequence ID" value="TRW24634.1"/>
    <property type="molecule type" value="Genomic_DNA"/>
</dbReference>
<protein>
    <submittedName>
        <fullName evidence="4">Glycosyltransferase family 4 protein</fullName>
    </submittedName>
</protein>
<dbReference type="AlphaFoldDB" id="A0A552V2D7"/>
<feature type="domain" description="Glycosyl transferase family 1" evidence="3">
    <location>
        <begin position="152"/>
        <end position="320"/>
    </location>
</feature>
<organism evidence="4 5">
    <name type="scientific">Flavobacterium zepuense</name>
    <dbReference type="NCBI Taxonomy" id="2593302"/>
    <lineage>
        <taxon>Bacteria</taxon>
        <taxon>Pseudomonadati</taxon>
        <taxon>Bacteroidota</taxon>
        <taxon>Flavobacteriia</taxon>
        <taxon>Flavobacteriales</taxon>
        <taxon>Flavobacteriaceae</taxon>
        <taxon>Flavobacterium</taxon>
    </lineage>
</organism>
<keyword evidence="1" id="KW-0328">Glycosyltransferase</keyword>
<dbReference type="Gene3D" id="3.40.50.2000">
    <property type="entry name" value="Glycogen Phosphorylase B"/>
    <property type="match status" value="2"/>
</dbReference>
<dbReference type="CDD" id="cd03801">
    <property type="entry name" value="GT4_PimA-like"/>
    <property type="match status" value="1"/>
</dbReference>
<evidence type="ECO:0000256" key="2">
    <source>
        <dbReference type="ARBA" id="ARBA00022679"/>
    </source>
</evidence>
<dbReference type="RefSeq" id="WP_143373038.1">
    <property type="nucleotide sequence ID" value="NZ_VJVZ01000005.1"/>
</dbReference>
<accession>A0A552V2D7</accession>
<dbReference type="Pfam" id="PF00534">
    <property type="entry name" value="Glycos_transf_1"/>
    <property type="match status" value="1"/>
</dbReference>
<evidence type="ECO:0000313" key="4">
    <source>
        <dbReference type="EMBL" id="TRW24634.1"/>
    </source>
</evidence>